<name>A0A151P968_ALLMI</name>
<evidence type="ECO:0000256" key="1">
    <source>
        <dbReference type="SAM" id="MobiDB-lite"/>
    </source>
</evidence>
<dbReference type="AlphaFoldDB" id="A0A151P968"/>
<protein>
    <submittedName>
        <fullName evidence="2">Uncharacterized protein</fullName>
    </submittedName>
</protein>
<dbReference type="Proteomes" id="UP000050525">
    <property type="component" value="Unassembled WGS sequence"/>
</dbReference>
<gene>
    <name evidence="2" type="ORF">Y1Q_0015113</name>
</gene>
<evidence type="ECO:0000313" key="3">
    <source>
        <dbReference type="Proteomes" id="UP000050525"/>
    </source>
</evidence>
<organism evidence="2 3">
    <name type="scientific">Alligator mississippiensis</name>
    <name type="common">American alligator</name>
    <dbReference type="NCBI Taxonomy" id="8496"/>
    <lineage>
        <taxon>Eukaryota</taxon>
        <taxon>Metazoa</taxon>
        <taxon>Chordata</taxon>
        <taxon>Craniata</taxon>
        <taxon>Vertebrata</taxon>
        <taxon>Euteleostomi</taxon>
        <taxon>Archelosauria</taxon>
        <taxon>Archosauria</taxon>
        <taxon>Crocodylia</taxon>
        <taxon>Alligatoridae</taxon>
        <taxon>Alligatorinae</taxon>
        <taxon>Alligator</taxon>
    </lineage>
</organism>
<feature type="region of interest" description="Disordered" evidence="1">
    <location>
        <begin position="120"/>
        <end position="145"/>
    </location>
</feature>
<comment type="caution">
    <text evidence="2">The sequence shown here is derived from an EMBL/GenBank/DDBJ whole genome shotgun (WGS) entry which is preliminary data.</text>
</comment>
<dbReference type="EMBL" id="AKHW03000563">
    <property type="protein sequence ID" value="KYO45449.1"/>
    <property type="molecule type" value="Genomic_DNA"/>
</dbReference>
<evidence type="ECO:0000313" key="2">
    <source>
        <dbReference type="EMBL" id="KYO45449.1"/>
    </source>
</evidence>
<feature type="compositionally biased region" description="Polar residues" evidence="1">
    <location>
        <begin position="131"/>
        <end position="145"/>
    </location>
</feature>
<proteinExistence type="predicted"/>
<accession>A0A151P968</accession>
<keyword evidence="3" id="KW-1185">Reference proteome</keyword>
<dbReference type="eggNOG" id="ENOG502QTX6">
    <property type="taxonomic scope" value="Eukaryota"/>
</dbReference>
<sequence length="145" mass="16954">MMVHFPERGSLLFLIPFLRPSNGTPIRAEAPSQNLLRTNSRGHTLSQKARHDLPYSRKCYSLSQCCDHLEVGTQPVSVKQHFRKQQLHLPYYRSKHFRKKSRELYKGLCNWKCNRSESTQMENNTKDTELNKTNGYMESTTPVLK</sequence>
<reference evidence="2 3" key="1">
    <citation type="journal article" date="2012" name="Genome Biol.">
        <title>Sequencing three crocodilian genomes to illuminate the evolution of archosaurs and amniotes.</title>
        <authorList>
            <person name="St John J.A."/>
            <person name="Braun E.L."/>
            <person name="Isberg S.R."/>
            <person name="Miles L.G."/>
            <person name="Chong A.Y."/>
            <person name="Gongora J."/>
            <person name="Dalzell P."/>
            <person name="Moran C."/>
            <person name="Bed'hom B."/>
            <person name="Abzhanov A."/>
            <person name="Burgess S.C."/>
            <person name="Cooksey A.M."/>
            <person name="Castoe T.A."/>
            <person name="Crawford N.G."/>
            <person name="Densmore L.D."/>
            <person name="Drew J.C."/>
            <person name="Edwards S.V."/>
            <person name="Faircloth B.C."/>
            <person name="Fujita M.K."/>
            <person name="Greenwold M.J."/>
            <person name="Hoffmann F.G."/>
            <person name="Howard J.M."/>
            <person name="Iguchi T."/>
            <person name="Janes D.E."/>
            <person name="Khan S.Y."/>
            <person name="Kohno S."/>
            <person name="de Koning A.J."/>
            <person name="Lance S.L."/>
            <person name="McCarthy F.M."/>
            <person name="McCormack J.E."/>
            <person name="Merchant M.E."/>
            <person name="Peterson D.G."/>
            <person name="Pollock D.D."/>
            <person name="Pourmand N."/>
            <person name="Raney B.J."/>
            <person name="Roessler K.A."/>
            <person name="Sanford J.R."/>
            <person name="Sawyer R.H."/>
            <person name="Schmidt C.J."/>
            <person name="Triplett E.W."/>
            <person name="Tuberville T.D."/>
            <person name="Venegas-Anaya M."/>
            <person name="Howard J.T."/>
            <person name="Jarvis E.D."/>
            <person name="Guillette L.J.Jr."/>
            <person name="Glenn T.C."/>
            <person name="Green R.E."/>
            <person name="Ray D.A."/>
        </authorList>
    </citation>
    <scope>NUCLEOTIDE SEQUENCE [LARGE SCALE GENOMIC DNA]</scope>
    <source>
        <strain evidence="2">KSC_2009_1</strain>
    </source>
</reference>